<keyword evidence="12" id="KW-1185">Reference proteome</keyword>
<dbReference type="Proteomes" id="UP000828390">
    <property type="component" value="Unassembled WGS sequence"/>
</dbReference>
<dbReference type="PRINTS" id="PR00248">
    <property type="entry name" value="GPCRMGR"/>
</dbReference>
<comment type="caution">
    <text evidence="11">The sequence shown here is derived from an EMBL/GenBank/DDBJ whole genome shotgun (WGS) entry which is preliminary data.</text>
</comment>
<evidence type="ECO:0000256" key="3">
    <source>
        <dbReference type="ARBA" id="ARBA00022989"/>
    </source>
</evidence>
<dbReference type="InterPro" id="IPR001828">
    <property type="entry name" value="ANF_lig-bd_rcpt"/>
</dbReference>
<feature type="chain" id="PRO_5039370206" description="Receptor ligand binding region domain-containing protein" evidence="9">
    <location>
        <begin position="24"/>
        <end position="1461"/>
    </location>
</feature>
<evidence type="ECO:0000256" key="2">
    <source>
        <dbReference type="ARBA" id="ARBA00022692"/>
    </source>
</evidence>
<evidence type="ECO:0000256" key="8">
    <source>
        <dbReference type="SAM" id="Phobius"/>
    </source>
</evidence>
<evidence type="ECO:0000313" key="11">
    <source>
        <dbReference type="EMBL" id="KAH3893390.1"/>
    </source>
</evidence>
<feature type="domain" description="Receptor ligand binding region" evidence="10">
    <location>
        <begin position="134"/>
        <end position="283"/>
    </location>
</feature>
<feature type="compositionally biased region" description="Low complexity" evidence="7">
    <location>
        <begin position="1214"/>
        <end position="1231"/>
    </location>
</feature>
<dbReference type="Pfam" id="PF01094">
    <property type="entry name" value="ANF_receptor"/>
    <property type="match status" value="2"/>
</dbReference>
<dbReference type="PANTHER" id="PTHR24060">
    <property type="entry name" value="METABOTROPIC GLUTAMATE RECEPTOR"/>
    <property type="match status" value="1"/>
</dbReference>
<evidence type="ECO:0000256" key="5">
    <source>
        <dbReference type="ARBA" id="ARBA00023170"/>
    </source>
</evidence>
<dbReference type="SUPFAM" id="SSF53822">
    <property type="entry name" value="Periplasmic binding protein-like I"/>
    <property type="match status" value="2"/>
</dbReference>
<dbReference type="InterPro" id="IPR028082">
    <property type="entry name" value="Peripla_BP_I"/>
</dbReference>
<reference evidence="11" key="2">
    <citation type="submission" date="2020-11" db="EMBL/GenBank/DDBJ databases">
        <authorList>
            <person name="McCartney M.A."/>
            <person name="Auch B."/>
            <person name="Kono T."/>
            <person name="Mallez S."/>
            <person name="Becker A."/>
            <person name="Gohl D.M."/>
            <person name="Silverstein K.A.T."/>
            <person name="Koren S."/>
            <person name="Bechman K.B."/>
            <person name="Herman A."/>
            <person name="Abrahante J.E."/>
            <person name="Garbe J."/>
        </authorList>
    </citation>
    <scope>NUCLEOTIDE SEQUENCE</scope>
    <source>
        <strain evidence="11">Duluth1</strain>
        <tissue evidence="11">Whole animal</tissue>
    </source>
</reference>
<organism evidence="11 12">
    <name type="scientific">Dreissena polymorpha</name>
    <name type="common">Zebra mussel</name>
    <name type="synonym">Mytilus polymorpha</name>
    <dbReference type="NCBI Taxonomy" id="45954"/>
    <lineage>
        <taxon>Eukaryota</taxon>
        <taxon>Metazoa</taxon>
        <taxon>Spiralia</taxon>
        <taxon>Lophotrochozoa</taxon>
        <taxon>Mollusca</taxon>
        <taxon>Bivalvia</taxon>
        <taxon>Autobranchia</taxon>
        <taxon>Heteroconchia</taxon>
        <taxon>Euheterodonta</taxon>
        <taxon>Imparidentia</taxon>
        <taxon>Neoheterodontei</taxon>
        <taxon>Myida</taxon>
        <taxon>Dreissenoidea</taxon>
        <taxon>Dreissenidae</taxon>
        <taxon>Dreissena</taxon>
    </lineage>
</organism>
<keyword evidence="2 8" id="KW-0812">Transmembrane</keyword>
<feature type="region of interest" description="Disordered" evidence="7">
    <location>
        <begin position="1193"/>
        <end position="1240"/>
    </location>
</feature>
<feature type="signal peptide" evidence="9">
    <location>
        <begin position="1"/>
        <end position="23"/>
    </location>
</feature>
<feature type="region of interest" description="Disordered" evidence="7">
    <location>
        <begin position="1094"/>
        <end position="1113"/>
    </location>
</feature>
<dbReference type="EMBL" id="JAIWYP010000001">
    <property type="protein sequence ID" value="KAH3893390.1"/>
    <property type="molecule type" value="Genomic_DNA"/>
</dbReference>
<evidence type="ECO:0000256" key="9">
    <source>
        <dbReference type="SAM" id="SignalP"/>
    </source>
</evidence>
<comment type="subcellular location">
    <subcellularLocation>
        <location evidence="1">Membrane</location>
        <topology evidence="1">Multi-pass membrane protein</topology>
    </subcellularLocation>
</comment>
<evidence type="ECO:0000256" key="7">
    <source>
        <dbReference type="SAM" id="MobiDB-lite"/>
    </source>
</evidence>
<proteinExistence type="predicted"/>
<dbReference type="GO" id="GO:0016020">
    <property type="term" value="C:membrane"/>
    <property type="evidence" value="ECO:0007669"/>
    <property type="project" value="UniProtKB-SubCell"/>
</dbReference>
<reference evidence="11" key="1">
    <citation type="journal article" date="2019" name="bioRxiv">
        <title>The Genome of the Zebra Mussel, Dreissena polymorpha: A Resource for Invasive Species Research.</title>
        <authorList>
            <person name="McCartney M.A."/>
            <person name="Auch B."/>
            <person name="Kono T."/>
            <person name="Mallez S."/>
            <person name="Zhang Y."/>
            <person name="Obille A."/>
            <person name="Becker A."/>
            <person name="Abrahante J.E."/>
            <person name="Garbe J."/>
            <person name="Badalamenti J.P."/>
            <person name="Herman A."/>
            <person name="Mangelson H."/>
            <person name="Liachko I."/>
            <person name="Sullivan S."/>
            <person name="Sone E.D."/>
            <person name="Koren S."/>
            <person name="Silverstein K.A.T."/>
            <person name="Beckman K.B."/>
            <person name="Gohl D.M."/>
        </authorList>
    </citation>
    <scope>NUCLEOTIDE SEQUENCE</scope>
    <source>
        <strain evidence="11">Duluth1</strain>
        <tissue evidence="11">Whole animal</tissue>
    </source>
</reference>
<sequence length="1461" mass="162541">MKTYFATLFLWTCIVVFTNYGLAMDGYCQYKKWSKPGSLVFKVIAGIHEKGTTGLCSEDMSKLVLDNIIALDWITEILNGVRDSSEPFLEGHSIGYEVYDNCNNADVTTDILLTESPFCSVEVTNNTNTTLTIGTIALSNIETSAVIARLEHNTLVLRPLPSSPEINKTINRAMFSTVVQFQQQLTATIKLLEHLQWNYVIEIHSDDEYGLQASAAFKLATKSRGICTAYSGFPNNFKEIYKIALTQVIDKSVAVLYFGDPDAFITMLLSMGQRPTDITINWILPYNIPTAMFHDIIKRYESVFMVNYDYTDKKHLDAENTAWVSFRRSVLLSANDQLQNGSEIAKLISDFNSNSKLNTPLEKTAYDPKHMIDIVISTVVVASRVCGRDLAKCKGMNASTRKTIVDQMKIAEINVTEHFKNITFYPYTTEIISFDPDGYQKYNDLRVEVYNGTTGDISTPWVYTAEGKFEKLLRAEGGYLPSNCLETCEQCFNIDDIRYSYLPGDIIILGLFSIRAHGETAFTCGERDQANDIITVSAFMHSVQEKRNGSGIPFGALAIDDCYNGMNTTNFLFDLFNKRVFITDPATNAIIDMDKVVAIIGPVSSPVALVVGDFAKSISLPIVSYGASSPDLDNKLRYQYLLRTVPSDPLQVRGMVDMLEYLNTTHVGLLYYDDAYGINGKEGLLNEAKTKHICIREPMKLTPYMEENELAKIITNIFQMELRVVLFFGTDTLAKRLLVELKKHTNPKPLIFIASEGWGTNIELVDKDLSKKSLGSIVFTVSSKAYMNTTYKQLLEQLNITQTQYNRWIPNYFEKINRCVLRNSFEKSSSPICNEINMSKNLSGELVNSLISDQRAVHARLAVHAVTEGFKRFCGSIACAPTVRTNTARFIDEIKAVTVNSDRLFDEHGNGNIGFTIYNIQLTDGGHAFYKEVGQYGTDRKLKITNPLRFYDTLGNNVSLNSSAEFRSYINCLNYVVNNGACSQTCGEKTTQLPPVTIPVTIMTTSANENGEDNAFRIALIALSVAFGVFVLVFLVVTILLFRWVKHKPNSLSSGTTGSASGKSDLDTMYHISGSGYMTTFDNAGFDVNSLHSHPRTPISTRDTRIIPNGRANSVSSFGSGPVQYSDVRMLQPFGAVGHHIRQRSNIEMHKVHLDSFERPSSVLSVPVGNSYGLKTSPGMRKYKRQDLANLGKHSSNSHLIGPSSAPANHQQSRPRAVSSPSRPRAVSSPRFRYPSDDEHYVLPSDMQRSAHTRRLAVSEDDLFCASSNSPDNAEPVQYHSSCFTPCFGDENAAVDKNESQLNYATLMAKDSEDGDDVDANEFNAHMSHSSGSLSEIVFEDMDCVNGNLAELNNGFHGGRKQSSRKGSLVISPSDKEVMKINYPDDDITSVLVQDHAKPKTDNHFLKINNRTPSGNSTLPGPRSTKETMEYLGSLQNVPDIIKLDHYPCDDSDGDGLVFTI</sequence>
<keyword evidence="9" id="KW-0732">Signal</keyword>
<keyword evidence="6" id="KW-0325">Glycoprotein</keyword>
<evidence type="ECO:0000256" key="6">
    <source>
        <dbReference type="ARBA" id="ARBA00023180"/>
    </source>
</evidence>
<name>A0A9D4NDE6_DREPO</name>
<gene>
    <name evidence="11" type="ORF">DPMN_017537</name>
</gene>
<evidence type="ECO:0000256" key="1">
    <source>
        <dbReference type="ARBA" id="ARBA00004141"/>
    </source>
</evidence>
<dbReference type="InterPro" id="IPR050726">
    <property type="entry name" value="mGluR"/>
</dbReference>
<evidence type="ECO:0000313" key="12">
    <source>
        <dbReference type="Proteomes" id="UP000828390"/>
    </source>
</evidence>
<protein>
    <recommendedName>
        <fullName evidence="10">Receptor ligand binding region domain-containing protein</fullName>
    </recommendedName>
</protein>
<evidence type="ECO:0000259" key="10">
    <source>
        <dbReference type="Pfam" id="PF01094"/>
    </source>
</evidence>
<dbReference type="Gene3D" id="3.40.50.2300">
    <property type="match status" value="4"/>
</dbReference>
<feature type="transmembrane region" description="Helical" evidence="8">
    <location>
        <begin position="1018"/>
        <end position="1042"/>
    </location>
</feature>
<keyword evidence="5" id="KW-0675">Receptor</keyword>
<dbReference type="InterPro" id="IPR000337">
    <property type="entry name" value="GPCR_3"/>
</dbReference>
<dbReference type="GO" id="GO:0004930">
    <property type="term" value="F:G protein-coupled receptor activity"/>
    <property type="evidence" value="ECO:0007669"/>
    <property type="project" value="InterPro"/>
</dbReference>
<keyword evidence="3 8" id="KW-1133">Transmembrane helix</keyword>
<accession>A0A9D4NDE6</accession>
<feature type="domain" description="Receptor ligand binding region" evidence="10">
    <location>
        <begin position="550"/>
        <end position="806"/>
    </location>
</feature>
<keyword evidence="4 8" id="KW-0472">Membrane</keyword>
<evidence type="ECO:0000256" key="4">
    <source>
        <dbReference type="ARBA" id="ARBA00023136"/>
    </source>
</evidence>